<dbReference type="Gene3D" id="1.10.8.430">
    <property type="entry name" value="Helical domain of apoptotic protease-activating factors"/>
    <property type="match status" value="1"/>
</dbReference>
<dbReference type="InterPro" id="IPR001611">
    <property type="entry name" value="Leu-rich_rpt"/>
</dbReference>
<comment type="similarity">
    <text evidence="1">Belongs to the disease resistance NB-LRR family.</text>
</comment>
<dbReference type="GO" id="GO:0005524">
    <property type="term" value="F:ATP binding"/>
    <property type="evidence" value="ECO:0007669"/>
    <property type="project" value="UniProtKB-KW"/>
</dbReference>
<keyword evidence="2" id="KW-0433">Leucine-rich repeat</keyword>
<organism evidence="11 12">
    <name type="scientific">Gossypium darwinii</name>
    <name type="common">Darwin's cotton</name>
    <name type="synonym">Gossypium barbadense var. darwinii</name>
    <dbReference type="NCBI Taxonomy" id="34276"/>
    <lineage>
        <taxon>Eukaryota</taxon>
        <taxon>Viridiplantae</taxon>
        <taxon>Streptophyta</taxon>
        <taxon>Embryophyta</taxon>
        <taxon>Tracheophyta</taxon>
        <taxon>Spermatophyta</taxon>
        <taxon>Magnoliopsida</taxon>
        <taxon>eudicotyledons</taxon>
        <taxon>Gunneridae</taxon>
        <taxon>Pentapetalae</taxon>
        <taxon>rosids</taxon>
        <taxon>malvids</taxon>
        <taxon>Malvales</taxon>
        <taxon>Malvaceae</taxon>
        <taxon>Malvoideae</taxon>
        <taxon>Gossypium</taxon>
    </lineage>
</organism>
<evidence type="ECO:0000256" key="7">
    <source>
        <dbReference type="SAM" id="Coils"/>
    </source>
</evidence>
<dbReference type="PANTHER" id="PTHR33463:SF212">
    <property type="entry name" value="AND NB-ARC DOMAINS-CONTAINING DISEASE RESISTANCE PROTEIN, PUTATIVE-RELATED"/>
    <property type="match status" value="1"/>
</dbReference>
<keyword evidence="7" id="KW-0175">Coiled coil</keyword>
<name>A0A5D2CSV0_GOSDA</name>
<dbReference type="FunFam" id="1.10.10.10:FF:000322">
    <property type="entry name" value="Probable disease resistance protein At1g63360"/>
    <property type="match status" value="1"/>
</dbReference>
<keyword evidence="6" id="KW-0067">ATP-binding</keyword>
<gene>
    <name evidence="11" type="ORF">ES288_D05G418200v1</name>
</gene>
<sequence>MQYVEPVLGIANCLGTPACKYLQYHRKLNDYVRNFKRMRDELNCKMEDIELQLKAELLRPLGKIPKKGVENWLKAVKEMIREAQVVENKVSNGRYLCRACNGKLVDEKTREMKGFLDNAPNASEGLAMDGPRAGLPLPTSELVGEEAVRNEIWASLMQEEVSKIGVWGMGGVGKTTIMKHIHNDLLKEQRFERVIWVTISKEFNVMKVQDNIASALETKEYLDKEEDKLRRAAILSEMLKNAGKHVLILDDVWDKVSLEEVGILEPSGGNGCKLVLTTRSEHVCKYMGCKVIKVKPLLEEEALILFLNKVGPNIVQSPTIMPTLKLVVKECAGLPLTIVVVAGTMKGEYNPRIWKNALKDLKERIGKVEGVEAEVIERLKFSFDHLKDEKVKDCFLYCALYPEDYEIRKVELIDCWIAEIFIDEMDTRQEIEDKGLTILKRLEDNCLLENNITLFGLHAIKMHDAVRDMALSITRMNPRYMIQAGLQLEELPEKEQWSPDIEKVSLIYNSISEISIDVLPTKCQLLTTLLLQHNPIKRIPYSFFINMPCLSVLNLSSTQIESLPNSISELKNLTTLLLCGCEELRDLPCLSMLQELKKLDLSWTKIEEVPKGMDMLIKLRYLDLQVFTLKKIPAGLLPKLVHLQHLSFAGNNEKISLKAQEMEPLKKLECLTGHFEDISEFNKFISSMQQSKKNLIKYHLQVGSYLIPVCVTPEIDKIVAIGGVDNWEGELIMRPIEIQELHIIECDYLRSLVDDNSSFKNAIDLRVCRIWGCEGIECVVSLSSFSSSSAHPFQSLEVLDLQFLPKLSALIMKDEGIGSATTSTLAPSSTFFHLKEITIYSCSSMKTLLPHWLLPNLQNLEKIHVEACSQLVEILGAATSEVEEKGSDALIKFHLPKLRELELWFLPNLKSLCSKSGVMVCDSLQLIQVFGDCDKLKRIPPFVPLVGNGQPFAYAPPSLSIRSSTEWWESLEWDDHPNFKNVLRFNAVGSF</sequence>
<feature type="domain" description="Disease resistance protein winged helix" evidence="10">
    <location>
        <begin position="400"/>
        <end position="470"/>
    </location>
</feature>
<dbReference type="InterPro" id="IPR057135">
    <property type="entry name" value="At4g27190-like_LRR"/>
</dbReference>
<evidence type="ECO:0000256" key="4">
    <source>
        <dbReference type="ARBA" id="ARBA00022741"/>
    </source>
</evidence>
<dbReference type="PRINTS" id="PR00364">
    <property type="entry name" value="DISEASERSIST"/>
</dbReference>
<dbReference type="InterPro" id="IPR027417">
    <property type="entry name" value="P-loop_NTPase"/>
</dbReference>
<evidence type="ECO:0000256" key="6">
    <source>
        <dbReference type="ARBA" id="ARBA00022840"/>
    </source>
</evidence>
<dbReference type="Pfam" id="PF23559">
    <property type="entry name" value="WHD_DRP"/>
    <property type="match status" value="1"/>
</dbReference>
<keyword evidence="3" id="KW-0677">Repeat</keyword>
<dbReference type="InterPro" id="IPR032675">
    <property type="entry name" value="LRR_dom_sf"/>
</dbReference>
<protein>
    <submittedName>
        <fullName evidence="11">Uncharacterized protein</fullName>
    </submittedName>
</protein>
<keyword evidence="5" id="KW-0611">Plant defense</keyword>
<feature type="domain" description="Disease resistance protein At4g27190-like leucine-rich repeats" evidence="9">
    <location>
        <begin position="825"/>
        <end position="941"/>
    </location>
</feature>
<dbReference type="SUPFAM" id="SSF52058">
    <property type="entry name" value="L domain-like"/>
    <property type="match status" value="1"/>
</dbReference>
<keyword evidence="4" id="KW-0547">Nucleotide-binding</keyword>
<dbReference type="Gene3D" id="3.40.50.300">
    <property type="entry name" value="P-loop containing nucleotide triphosphate hydrolases"/>
    <property type="match status" value="1"/>
</dbReference>
<reference evidence="11 12" key="1">
    <citation type="submission" date="2019-06" db="EMBL/GenBank/DDBJ databases">
        <title>WGS assembly of Gossypium darwinii.</title>
        <authorList>
            <person name="Chen Z.J."/>
            <person name="Sreedasyam A."/>
            <person name="Ando A."/>
            <person name="Song Q."/>
            <person name="De L."/>
            <person name="Hulse-Kemp A."/>
            <person name="Ding M."/>
            <person name="Ye W."/>
            <person name="Kirkbride R."/>
            <person name="Jenkins J."/>
            <person name="Plott C."/>
            <person name="Lovell J."/>
            <person name="Lin Y.-M."/>
            <person name="Vaughn R."/>
            <person name="Liu B."/>
            <person name="Li W."/>
            <person name="Simpson S."/>
            <person name="Scheffler B."/>
            <person name="Saski C."/>
            <person name="Grover C."/>
            <person name="Hu G."/>
            <person name="Conover J."/>
            <person name="Carlson J."/>
            <person name="Shu S."/>
            <person name="Boston L."/>
            <person name="Williams M."/>
            <person name="Peterson D."/>
            <person name="Mcgee K."/>
            <person name="Jones D."/>
            <person name="Wendel J."/>
            <person name="Stelly D."/>
            <person name="Grimwood J."/>
            <person name="Schmutz J."/>
        </authorList>
    </citation>
    <scope>NUCLEOTIDE SEQUENCE [LARGE SCALE GENOMIC DNA]</scope>
    <source>
        <strain evidence="11">1808015.09</strain>
    </source>
</reference>
<dbReference type="SMART" id="SM00369">
    <property type="entry name" value="LRR_TYP"/>
    <property type="match status" value="3"/>
</dbReference>
<dbReference type="Pfam" id="PF23247">
    <property type="entry name" value="LRR_RPS2"/>
    <property type="match status" value="1"/>
</dbReference>
<dbReference type="Proteomes" id="UP000323506">
    <property type="component" value="Chromosome D05"/>
</dbReference>
<evidence type="ECO:0000256" key="5">
    <source>
        <dbReference type="ARBA" id="ARBA00022821"/>
    </source>
</evidence>
<dbReference type="InterPro" id="IPR003591">
    <property type="entry name" value="Leu-rich_rpt_typical-subtyp"/>
</dbReference>
<dbReference type="InterPro" id="IPR042197">
    <property type="entry name" value="Apaf_helical"/>
</dbReference>
<evidence type="ECO:0000256" key="1">
    <source>
        <dbReference type="ARBA" id="ARBA00008894"/>
    </source>
</evidence>
<feature type="coiled-coil region" evidence="7">
    <location>
        <begin position="32"/>
        <end position="89"/>
    </location>
</feature>
<dbReference type="GO" id="GO:0006952">
    <property type="term" value="P:defense response"/>
    <property type="evidence" value="ECO:0007669"/>
    <property type="project" value="UniProtKB-KW"/>
</dbReference>
<evidence type="ECO:0000256" key="2">
    <source>
        <dbReference type="ARBA" id="ARBA00022614"/>
    </source>
</evidence>
<evidence type="ECO:0000313" key="12">
    <source>
        <dbReference type="Proteomes" id="UP000323506"/>
    </source>
</evidence>
<dbReference type="GO" id="GO:0043531">
    <property type="term" value="F:ADP binding"/>
    <property type="evidence" value="ECO:0007669"/>
    <property type="project" value="InterPro"/>
</dbReference>
<dbReference type="SUPFAM" id="SSF52540">
    <property type="entry name" value="P-loop containing nucleoside triphosphate hydrolases"/>
    <property type="match status" value="1"/>
</dbReference>
<evidence type="ECO:0000313" key="11">
    <source>
        <dbReference type="EMBL" id="TYG71690.1"/>
    </source>
</evidence>
<dbReference type="Pfam" id="PF00931">
    <property type="entry name" value="NB-ARC"/>
    <property type="match status" value="1"/>
</dbReference>
<dbReference type="Pfam" id="PF13855">
    <property type="entry name" value="LRR_8"/>
    <property type="match status" value="1"/>
</dbReference>
<dbReference type="AlphaFoldDB" id="A0A5D2CSV0"/>
<evidence type="ECO:0000259" key="8">
    <source>
        <dbReference type="Pfam" id="PF00931"/>
    </source>
</evidence>
<dbReference type="InterPro" id="IPR058922">
    <property type="entry name" value="WHD_DRP"/>
</dbReference>
<keyword evidence="12" id="KW-1185">Reference proteome</keyword>
<evidence type="ECO:0000259" key="9">
    <source>
        <dbReference type="Pfam" id="PF23247"/>
    </source>
</evidence>
<dbReference type="EMBL" id="CM017705">
    <property type="protein sequence ID" value="TYG71690.1"/>
    <property type="molecule type" value="Genomic_DNA"/>
</dbReference>
<dbReference type="InterPro" id="IPR050905">
    <property type="entry name" value="Plant_NBS-LRR"/>
</dbReference>
<proteinExistence type="inferred from homology"/>
<evidence type="ECO:0000259" key="10">
    <source>
        <dbReference type="Pfam" id="PF23559"/>
    </source>
</evidence>
<dbReference type="Gene3D" id="3.80.10.10">
    <property type="entry name" value="Ribonuclease Inhibitor"/>
    <property type="match status" value="2"/>
</dbReference>
<dbReference type="EMBL" id="CM017705">
    <property type="protein sequence ID" value="TYG71689.1"/>
    <property type="molecule type" value="Genomic_DNA"/>
</dbReference>
<feature type="domain" description="NB-ARC" evidence="8">
    <location>
        <begin position="148"/>
        <end position="313"/>
    </location>
</feature>
<dbReference type="PANTHER" id="PTHR33463">
    <property type="entry name" value="NB-ARC DOMAIN-CONTAINING PROTEIN-RELATED"/>
    <property type="match status" value="1"/>
</dbReference>
<accession>A0A5D2CSV0</accession>
<dbReference type="InterPro" id="IPR002182">
    <property type="entry name" value="NB-ARC"/>
</dbReference>
<dbReference type="FunFam" id="3.40.50.300:FF:001091">
    <property type="entry name" value="Probable disease resistance protein At1g61300"/>
    <property type="match status" value="1"/>
</dbReference>
<evidence type="ECO:0000256" key="3">
    <source>
        <dbReference type="ARBA" id="ARBA00022737"/>
    </source>
</evidence>